<reference evidence="2 3" key="2">
    <citation type="journal article" date="2018" name="New Phytol.">
        <title>High intraspecific genome diversity in the model arbuscular mycorrhizal symbiont Rhizophagus irregularis.</title>
        <authorList>
            <person name="Chen E.C.H."/>
            <person name="Morin E."/>
            <person name="Beaudet D."/>
            <person name="Noel J."/>
            <person name="Yildirir G."/>
            <person name="Ndikumana S."/>
            <person name="Charron P."/>
            <person name="St-Onge C."/>
            <person name="Giorgi J."/>
            <person name="Kruger M."/>
            <person name="Marton T."/>
            <person name="Ropars J."/>
            <person name="Grigoriev I.V."/>
            <person name="Hainaut M."/>
            <person name="Henrissat B."/>
            <person name="Roux C."/>
            <person name="Martin F."/>
            <person name="Corradi N."/>
        </authorList>
    </citation>
    <scope>NUCLEOTIDE SEQUENCE [LARGE SCALE GENOMIC DNA]</scope>
    <source>
        <strain evidence="2 3">DAOM 197198</strain>
    </source>
</reference>
<keyword evidence="3" id="KW-1185">Reference proteome</keyword>
<dbReference type="EMBL" id="AUPC02000623">
    <property type="protein sequence ID" value="POG57769.1"/>
    <property type="molecule type" value="Genomic_DNA"/>
</dbReference>
<proteinExistence type="predicted"/>
<feature type="transmembrane region" description="Helical" evidence="1">
    <location>
        <begin position="20"/>
        <end position="47"/>
    </location>
</feature>
<accession>A0A2P4NXA1</accession>
<keyword evidence="1" id="KW-1133">Transmembrane helix</keyword>
<comment type="caution">
    <text evidence="2">The sequence shown here is derived from an EMBL/GenBank/DDBJ whole genome shotgun (WGS) entry which is preliminary data.</text>
</comment>
<reference evidence="2 3" key="1">
    <citation type="journal article" date="2013" name="Proc. Natl. Acad. Sci. U.S.A.">
        <title>Genome of an arbuscular mycorrhizal fungus provides insight into the oldest plant symbiosis.</title>
        <authorList>
            <person name="Tisserant E."/>
            <person name="Malbreil M."/>
            <person name="Kuo A."/>
            <person name="Kohler A."/>
            <person name="Symeonidi A."/>
            <person name="Balestrini R."/>
            <person name="Charron P."/>
            <person name="Duensing N."/>
            <person name="Frei Dit Frey N."/>
            <person name="Gianinazzi-Pearson V."/>
            <person name="Gilbert L.B."/>
            <person name="Handa Y."/>
            <person name="Herr J.R."/>
            <person name="Hijri M."/>
            <person name="Koul R."/>
            <person name="Kawaguchi M."/>
            <person name="Krajinski F."/>
            <person name="Lammers P.J."/>
            <person name="Masclaux F.G."/>
            <person name="Murat C."/>
            <person name="Morin E."/>
            <person name="Ndikumana S."/>
            <person name="Pagni M."/>
            <person name="Petitpierre D."/>
            <person name="Requena N."/>
            <person name="Rosikiewicz P."/>
            <person name="Riley R."/>
            <person name="Saito K."/>
            <person name="San Clemente H."/>
            <person name="Shapiro H."/>
            <person name="van Tuinen D."/>
            <person name="Becard G."/>
            <person name="Bonfante P."/>
            <person name="Paszkowski U."/>
            <person name="Shachar-Hill Y.Y."/>
            <person name="Tuskan G.A."/>
            <person name="Young P.W."/>
            <person name="Sanders I.R."/>
            <person name="Henrissat B."/>
            <person name="Rensing S.A."/>
            <person name="Grigoriev I.V."/>
            <person name="Corradi N."/>
            <person name="Roux C."/>
            <person name="Martin F."/>
        </authorList>
    </citation>
    <scope>NUCLEOTIDE SEQUENCE [LARGE SCALE GENOMIC DNA]</scope>
    <source>
        <strain evidence="2 3">DAOM 197198</strain>
    </source>
</reference>
<sequence>MQSYENSRPKNKGELSKLRIYLYFFFKSFILMNFFIVFLSSMIFVMMKLQLFTGVSRQTSEVNLCLVFFEYTYPFCNRVV</sequence>
<gene>
    <name evidence="2" type="ORF">GLOIN_2v1737157</name>
</gene>
<feature type="non-terminal residue" evidence="2">
    <location>
        <position position="80"/>
    </location>
</feature>
<dbReference type="Proteomes" id="UP000018888">
    <property type="component" value="Unassembled WGS sequence"/>
</dbReference>
<evidence type="ECO:0000313" key="3">
    <source>
        <dbReference type="Proteomes" id="UP000018888"/>
    </source>
</evidence>
<keyword evidence="1" id="KW-0472">Membrane</keyword>
<name>A0A2P4NXA1_RHIID</name>
<dbReference type="AlphaFoldDB" id="A0A2P4NXA1"/>
<protein>
    <submittedName>
        <fullName evidence="2">Uncharacterized protein</fullName>
    </submittedName>
</protein>
<evidence type="ECO:0000256" key="1">
    <source>
        <dbReference type="SAM" id="Phobius"/>
    </source>
</evidence>
<organism evidence="2 3">
    <name type="scientific">Rhizophagus irregularis (strain DAOM 181602 / DAOM 197198 / MUCL 43194)</name>
    <name type="common">Arbuscular mycorrhizal fungus</name>
    <name type="synonym">Glomus intraradices</name>
    <dbReference type="NCBI Taxonomy" id="747089"/>
    <lineage>
        <taxon>Eukaryota</taxon>
        <taxon>Fungi</taxon>
        <taxon>Fungi incertae sedis</taxon>
        <taxon>Mucoromycota</taxon>
        <taxon>Glomeromycotina</taxon>
        <taxon>Glomeromycetes</taxon>
        <taxon>Glomerales</taxon>
        <taxon>Glomeraceae</taxon>
        <taxon>Rhizophagus</taxon>
    </lineage>
</organism>
<keyword evidence="1" id="KW-0812">Transmembrane</keyword>
<evidence type="ECO:0000313" key="2">
    <source>
        <dbReference type="EMBL" id="POG57769.1"/>
    </source>
</evidence>